<comment type="caution">
    <text evidence="3">The sequence shown here is derived from an EMBL/GenBank/DDBJ whole genome shotgun (WGS) entry which is preliminary data.</text>
</comment>
<sequence>MVLCGCSNLPQPSSQSPLRRTPTDAHGSRTRTITAKRRSPYPLLLTIAFLPRLVLLRGASLAWLMLLFAAFPSVCPCLSLQGSTRPASSSLSLWAT</sequence>
<name>A0A4Y7S148_COPMI</name>
<feature type="compositionally biased region" description="Low complexity" evidence="1">
    <location>
        <begin position="9"/>
        <end position="20"/>
    </location>
</feature>
<accession>A0A4Y7S148</accession>
<gene>
    <name evidence="3" type="ORF">FA13DRAFT_870851</name>
</gene>
<evidence type="ECO:0000256" key="1">
    <source>
        <dbReference type="SAM" id="MobiDB-lite"/>
    </source>
</evidence>
<evidence type="ECO:0000313" key="3">
    <source>
        <dbReference type="EMBL" id="TEB14654.1"/>
    </source>
</evidence>
<feature type="region of interest" description="Disordered" evidence="1">
    <location>
        <begin position="1"/>
        <end position="32"/>
    </location>
</feature>
<keyword evidence="2" id="KW-0812">Transmembrane</keyword>
<evidence type="ECO:0000256" key="2">
    <source>
        <dbReference type="SAM" id="Phobius"/>
    </source>
</evidence>
<proteinExistence type="predicted"/>
<dbReference type="EMBL" id="QPFP01000384">
    <property type="protein sequence ID" value="TEB14654.1"/>
    <property type="molecule type" value="Genomic_DNA"/>
</dbReference>
<keyword evidence="2" id="KW-1133">Transmembrane helix</keyword>
<dbReference type="Proteomes" id="UP000298030">
    <property type="component" value="Unassembled WGS sequence"/>
</dbReference>
<evidence type="ECO:0000313" key="4">
    <source>
        <dbReference type="Proteomes" id="UP000298030"/>
    </source>
</evidence>
<keyword evidence="4" id="KW-1185">Reference proteome</keyword>
<feature type="transmembrane region" description="Helical" evidence="2">
    <location>
        <begin position="61"/>
        <end position="80"/>
    </location>
</feature>
<protein>
    <submittedName>
        <fullName evidence="3">Uncharacterized protein</fullName>
    </submittedName>
</protein>
<keyword evidence="2" id="KW-0472">Membrane</keyword>
<reference evidence="3 4" key="1">
    <citation type="journal article" date="2019" name="Nat. Ecol. Evol.">
        <title>Megaphylogeny resolves global patterns of mushroom evolution.</title>
        <authorList>
            <person name="Varga T."/>
            <person name="Krizsan K."/>
            <person name="Foldi C."/>
            <person name="Dima B."/>
            <person name="Sanchez-Garcia M."/>
            <person name="Sanchez-Ramirez S."/>
            <person name="Szollosi G.J."/>
            <person name="Szarkandi J.G."/>
            <person name="Papp V."/>
            <person name="Albert L."/>
            <person name="Andreopoulos W."/>
            <person name="Angelini C."/>
            <person name="Antonin V."/>
            <person name="Barry K.W."/>
            <person name="Bougher N.L."/>
            <person name="Buchanan P."/>
            <person name="Buyck B."/>
            <person name="Bense V."/>
            <person name="Catcheside P."/>
            <person name="Chovatia M."/>
            <person name="Cooper J."/>
            <person name="Damon W."/>
            <person name="Desjardin D."/>
            <person name="Finy P."/>
            <person name="Geml J."/>
            <person name="Haridas S."/>
            <person name="Hughes K."/>
            <person name="Justo A."/>
            <person name="Karasinski D."/>
            <person name="Kautmanova I."/>
            <person name="Kiss B."/>
            <person name="Kocsube S."/>
            <person name="Kotiranta H."/>
            <person name="LaButti K.M."/>
            <person name="Lechner B.E."/>
            <person name="Liimatainen K."/>
            <person name="Lipzen A."/>
            <person name="Lukacs Z."/>
            <person name="Mihaltcheva S."/>
            <person name="Morgado L.N."/>
            <person name="Niskanen T."/>
            <person name="Noordeloos M.E."/>
            <person name="Ohm R.A."/>
            <person name="Ortiz-Santana B."/>
            <person name="Ovrebo C."/>
            <person name="Racz N."/>
            <person name="Riley R."/>
            <person name="Savchenko A."/>
            <person name="Shiryaev A."/>
            <person name="Soop K."/>
            <person name="Spirin V."/>
            <person name="Szebenyi C."/>
            <person name="Tomsovsky M."/>
            <person name="Tulloss R.E."/>
            <person name="Uehling J."/>
            <person name="Grigoriev I.V."/>
            <person name="Vagvolgyi C."/>
            <person name="Papp T."/>
            <person name="Martin F.M."/>
            <person name="Miettinen O."/>
            <person name="Hibbett D.S."/>
            <person name="Nagy L.G."/>
        </authorList>
    </citation>
    <scope>NUCLEOTIDE SEQUENCE [LARGE SCALE GENOMIC DNA]</scope>
    <source>
        <strain evidence="3 4">FP101781</strain>
    </source>
</reference>
<dbReference type="AlphaFoldDB" id="A0A4Y7S148"/>
<organism evidence="3 4">
    <name type="scientific">Coprinellus micaceus</name>
    <name type="common">Glistening ink-cap mushroom</name>
    <name type="synonym">Coprinus micaceus</name>
    <dbReference type="NCBI Taxonomy" id="71717"/>
    <lineage>
        <taxon>Eukaryota</taxon>
        <taxon>Fungi</taxon>
        <taxon>Dikarya</taxon>
        <taxon>Basidiomycota</taxon>
        <taxon>Agaricomycotina</taxon>
        <taxon>Agaricomycetes</taxon>
        <taxon>Agaricomycetidae</taxon>
        <taxon>Agaricales</taxon>
        <taxon>Agaricineae</taxon>
        <taxon>Psathyrellaceae</taxon>
        <taxon>Coprinellus</taxon>
    </lineage>
</organism>